<proteinExistence type="predicted"/>
<evidence type="ECO:0000313" key="1">
    <source>
        <dbReference type="EnsemblPlants" id="MELO3C032025.2.1"/>
    </source>
</evidence>
<protein>
    <submittedName>
        <fullName evidence="1">Uncharacterized protein</fullName>
    </submittedName>
</protein>
<dbReference type="AlphaFoldDB" id="A0A9I9ECY7"/>
<sequence>MKYFRDVSVHSIVKGLCSLDVGIAHHCQHLLYCINQYRPPGSESLPEGIISKSSNFEFQPLWGSSSQNCPLQVGIIECGYYVTKFMRKIVTKGSIVISDSIDT</sequence>
<dbReference type="EnsemblPlants" id="MELO3C032025.2.1">
    <property type="protein sequence ID" value="MELO3C032025.2.1"/>
    <property type="gene ID" value="MELO3C032025.2"/>
</dbReference>
<accession>A0A9I9ECY7</accession>
<reference evidence="1" key="1">
    <citation type="submission" date="2023-03" db="UniProtKB">
        <authorList>
            <consortium name="EnsemblPlants"/>
        </authorList>
    </citation>
    <scope>IDENTIFICATION</scope>
</reference>
<organism evidence="1">
    <name type="scientific">Cucumis melo</name>
    <name type="common">Muskmelon</name>
    <dbReference type="NCBI Taxonomy" id="3656"/>
    <lineage>
        <taxon>Eukaryota</taxon>
        <taxon>Viridiplantae</taxon>
        <taxon>Streptophyta</taxon>
        <taxon>Embryophyta</taxon>
        <taxon>Tracheophyta</taxon>
        <taxon>Spermatophyta</taxon>
        <taxon>Magnoliopsida</taxon>
        <taxon>eudicotyledons</taxon>
        <taxon>Gunneridae</taxon>
        <taxon>Pentapetalae</taxon>
        <taxon>rosids</taxon>
        <taxon>fabids</taxon>
        <taxon>Cucurbitales</taxon>
        <taxon>Cucurbitaceae</taxon>
        <taxon>Benincaseae</taxon>
        <taxon>Cucumis</taxon>
    </lineage>
</organism>
<dbReference type="Gramene" id="MELO3C032025.2.1">
    <property type="protein sequence ID" value="MELO3C032025.2.1"/>
    <property type="gene ID" value="MELO3C032025.2"/>
</dbReference>
<name>A0A9I9ECY7_CUCME</name>